<comment type="caution">
    <text evidence="3">The sequence shown here is derived from an EMBL/GenBank/DDBJ whole genome shotgun (WGS) entry which is preliminary data.</text>
</comment>
<dbReference type="InterPro" id="IPR006442">
    <property type="entry name" value="Antitoxin_Phd/YefM"/>
</dbReference>
<dbReference type="InterPro" id="IPR036165">
    <property type="entry name" value="YefM-like_sf"/>
</dbReference>
<evidence type="ECO:0000256" key="2">
    <source>
        <dbReference type="RuleBase" id="RU362080"/>
    </source>
</evidence>
<comment type="function">
    <text evidence="2">Antitoxin component of a type II toxin-antitoxin (TA) system.</text>
</comment>
<organism evidence="3 4">
    <name type="scientific">Occultella gossypii</name>
    <dbReference type="NCBI Taxonomy" id="2800820"/>
    <lineage>
        <taxon>Bacteria</taxon>
        <taxon>Bacillati</taxon>
        <taxon>Actinomycetota</taxon>
        <taxon>Actinomycetes</taxon>
        <taxon>Micrococcales</taxon>
        <taxon>Ruaniaceae</taxon>
        <taxon>Occultella</taxon>
    </lineage>
</organism>
<accession>A0ABS7S4V5</accession>
<dbReference type="SUPFAM" id="SSF143120">
    <property type="entry name" value="YefM-like"/>
    <property type="match status" value="1"/>
</dbReference>
<sequence>MRTVSMHEAKTHLSRLIKEEFIVTNNGRPVARVVPLGQYGASRFGFLPAEVIEGTRIPEDFDTMAATEIAELFGVDG</sequence>
<dbReference type="NCBIfam" id="TIGR01552">
    <property type="entry name" value="phd_fam"/>
    <property type="match status" value="1"/>
</dbReference>
<name>A0ABS7S4V5_9MICO</name>
<proteinExistence type="inferred from homology"/>
<dbReference type="RefSeq" id="WP_223403137.1">
    <property type="nucleotide sequence ID" value="NZ_JAGSHT010000003.1"/>
</dbReference>
<comment type="similarity">
    <text evidence="1 2">Belongs to the phD/YefM antitoxin family.</text>
</comment>
<dbReference type="EMBL" id="JAGSHT010000003">
    <property type="protein sequence ID" value="MBZ2195337.1"/>
    <property type="molecule type" value="Genomic_DNA"/>
</dbReference>
<evidence type="ECO:0000313" key="4">
    <source>
        <dbReference type="Proteomes" id="UP000826651"/>
    </source>
</evidence>
<evidence type="ECO:0000313" key="3">
    <source>
        <dbReference type="EMBL" id="MBZ2195337.1"/>
    </source>
</evidence>
<dbReference type="Pfam" id="PF02604">
    <property type="entry name" value="PhdYeFM_antitox"/>
    <property type="match status" value="1"/>
</dbReference>
<dbReference type="Gene3D" id="3.40.1620.10">
    <property type="entry name" value="YefM-like domain"/>
    <property type="match status" value="1"/>
</dbReference>
<reference evidence="3 4" key="1">
    <citation type="submission" date="2021-04" db="EMBL/GenBank/DDBJ databases">
        <title>Ruania sp. nov., isolated from sandy soil of mangrove forest.</title>
        <authorList>
            <person name="Ge X."/>
            <person name="Huang R."/>
            <person name="Liu W."/>
        </authorList>
    </citation>
    <scope>NUCLEOTIDE SEQUENCE [LARGE SCALE GENOMIC DNA]</scope>
    <source>
        <strain evidence="3 4">N2-46</strain>
    </source>
</reference>
<gene>
    <name evidence="3" type="ORF">KCQ71_04175</name>
</gene>
<protein>
    <recommendedName>
        <fullName evidence="2">Antitoxin</fullName>
    </recommendedName>
</protein>
<evidence type="ECO:0000256" key="1">
    <source>
        <dbReference type="ARBA" id="ARBA00009981"/>
    </source>
</evidence>
<keyword evidence="4" id="KW-1185">Reference proteome</keyword>
<dbReference type="Proteomes" id="UP000826651">
    <property type="component" value="Unassembled WGS sequence"/>
</dbReference>